<keyword evidence="1" id="KW-0812">Transmembrane</keyword>
<dbReference type="EMBL" id="SRYD01000029">
    <property type="protein sequence ID" value="TGY73795.1"/>
    <property type="molecule type" value="Genomic_DNA"/>
</dbReference>
<proteinExistence type="predicted"/>
<dbReference type="Proteomes" id="UP000306630">
    <property type="component" value="Unassembled WGS sequence"/>
</dbReference>
<name>A0A4S2FWL3_9BACT</name>
<reference evidence="2 3" key="1">
    <citation type="submission" date="2019-04" db="EMBL/GenBank/DDBJ databases">
        <title>Microbes associate with the intestines of laboratory mice.</title>
        <authorList>
            <person name="Navarre W."/>
            <person name="Wong E."/>
            <person name="Huang K."/>
            <person name="Tropini C."/>
            <person name="Ng K."/>
            <person name="Yu B."/>
        </authorList>
    </citation>
    <scope>NUCLEOTIDE SEQUENCE [LARGE SCALE GENOMIC DNA]</scope>
    <source>
        <strain evidence="2 3">NM06_A21</strain>
    </source>
</reference>
<sequence length="74" mass="8914">MFIPYDIVVLLILSPFLLIIWIVVWVAVRLFRLALFLAKWAVIHSYRLLYWSFARLAVGIAWLWHRYVVSRQNP</sequence>
<evidence type="ECO:0000313" key="2">
    <source>
        <dbReference type="EMBL" id="TGY73795.1"/>
    </source>
</evidence>
<protein>
    <submittedName>
        <fullName evidence="2">Uncharacterized protein</fullName>
    </submittedName>
</protein>
<keyword evidence="1" id="KW-0472">Membrane</keyword>
<keyword evidence="1" id="KW-1133">Transmembrane helix</keyword>
<organism evidence="2 3">
    <name type="scientific">Muribaculum intestinale</name>
    <dbReference type="NCBI Taxonomy" id="1796646"/>
    <lineage>
        <taxon>Bacteria</taxon>
        <taxon>Pseudomonadati</taxon>
        <taxon>Bacteroidota</taxon>
        <taxon>Bacteroidia</taxon>
        <taxon>Bacteroidales</taxon>
        <taxon>Muribaculaceae</taxon>
        <taxon>Muribaculum</taxon>
    </lineage>
</organism>
<comment type="caution">
    <text evidence="2">The sequence shown here is derived from an EMBL/GenBank/DDBJ whole genome shotgun (WGS) entry which is preliminary data.</text>
</comment>
<feature type="transmembrane region" description="Helical" evidence="1">
    <location>
        <begin position="7"/>
        <end position="28"/>
    </location>
</feature>
<evidence type="ECO:0000256" key="1">
    <source>
        <dbReference type="SAM" id="Phobius"/>
    </source>
</evidence>
<evidence type="ECO:0000313" key="3">
    <source>
        <dbReference type="Proteomes" id="UP000306630"/>
    </source>
</evidence>
<accession>A0A4S2FWL3</accession>
<gene>
    <name evidence="2" type="ORF">E5333_08220</name>
</gene>
<feature type="transmembrane region" description="Helical" evidence="1">
    <location>
        <begin position="48"/>
        <end position="69"/>
    </location>
</feature>
<dbReference type="AlphaFoldDB" id="A0A4S2FWL3"/>
<dbReference type="RefSeq" id="WP_135993321.1">
    <property type="nucleotide sequence ID" value="NZ_CAPYRA010000030.1"/>
</dbReference>